<name>A0A1M5AW96_9BACL</name>
<dbReference type="EMBL" id="FQVL01000016">
    <property type="protein sequence ID" value="SHF34202.1"/>
    <property type="molecule type" value="Genomic_DNA"/>
</dbReference>
<keyword evidence="2" id="KW-1185">Reference proteome</keyword>
<dbReference type="AlphaFoldDB" id="A0A1M5AW96"/>
<organism evidence="1 2">
    <name type="scientific">Seinonella peptonophila</name>
    <dbReference type="NCBI Taxonomy" id="112248"/>
    <lineage>
        <taxon>Bacteria</taxon>
        <taxon>Bacillati</taxon>
        <taxon>Bacillota</taxon>
        <taxon>Bacilli</taxon>
        <taxon>Bacillales</taxon>
        <taxon>Thermoactinomycetaceae</taxon>
        <taxon>Seinonella</taxon>
    </lineage>
</organism>
<evidence type="ECO:0000313" key="1">
    <source>
        <dbReference type="EMBL" id="SHF34202.1"/>
    </source>
</evidence>
<dbReference type="Proteomes" id="UP000184476">
    <property type="component" value="Unassembled WGS sequence"/>
</dbReference>
<evidence type="ECO:0000313" key="2">
    <source>
        <dbReference type="Proteomes" id="UP000184476"/>
    </source>
</evidence>
<gene>
    <name evidence="1" type="ORF">SAMN05444392_11625</name>
</gene>
<protein>
    <submittedName>
        <fullName evidence="1">Uncharacterized protein</fullName>
    </submittedName>
</protein>
<dbReference type="OrthoDB" id="2365082at2"/>
<proteinExistence type="predicted"/>
<dbReference type="STRING" id="112248.SAMN05444392_11625"/>
<reference evidence="1 2" key="1">
    <citation type="submission" date="2016-11" db="EMBL/GenBank/DDBJ databases">
        <authorList>
            <person name="Jaros S."/>
            <person name="Januszkiewicz K."/>
            <person name="Wedrychowicz H."/>
        </authorList>
    </citation>
    <scope>NUCLEOTIDE SEQUENCE [LARGE SCALE GENOMIC DNA]</scope>
    <source>
        <strain evidence="1 2">DSM 44666</strain>
    </source>
</reference>
<accession>A0A1M5AW96</accession>
<dbReference type="RefSeq" id="WP_073157626.1">
    <property type="nucleotide sequence ID" value="NZ_FQVL01000016.1"/>
</dbReference>
<sequence length="99" mass="11258">MPFKISKIGQDTDTTVTLVPVMNVNALLDTQKSNFEATAGQKFNYDLFSKVLFVKSEEHMIKDLTKIRFDVTRIGFEVPEVDEVKTDEEVKEAANDLPF</sequence>